<dbReference type="STRING" id="1458985.BJP34_25570"/>
<dbReference type="EMBL" id="CP017599">
    <property type="protein sequence ID" value="AOX02361.1"/>
    <property type="molecule type" value="Genomic_DNA"/>
</dbReference>
<dbReference type="KEGG" id="mpro:BJP34_25570"/>
<dbReference type="OrthoDB" id="583210at2"/>
<protein>
    <submittedName>
        <fullName evidence="1">Uncharacterized protein</fullName>
    </submittedName>
</protein>
<gene>
    <name evidence="1" type="ORF">BJP34_25570</name>
</gene>
<organism evidence="1 2">
    <name type="scientific">Moorena producens PAL-8-15-08-1</name>
    <dbReference type="NCBI Taxonomy" id="1458985"/>
    <lineage>
        <taxon>Bacteria</taxon>
        <taxon>Bacillati</taxon>
        <taxon>Cyanobacteriota</taxon>
        <taxon>Cyanophyceae</taxon>
        <taxon>Coleofasciculales</taxon>
        <taxon>Coleofasciculaceae</taxon>
        <taxon>Moorena</taxon>
    </lineage>
</organism>
<dbReference type="RefSeq" id="WP_070394770.1">
    <property type="nucleotide sequence ID" value="NZ_CP017599.1"/>
</dbReference>
<dbReference type="AlphaFoldDB" id="A0A1D8TXG3"/>
<proteinExistence type="predicted"/>
<sequence length="249" mass="29007">MNLNNKFVDPRYDIWMKTATMLEEQYLSLDSNVDWDGLKQNIPSASQERIQKIFDKIKNSETINKGDRIVLIMLKLLNDSLVNNEAEILKQLQNHICEIEPIFVPWEIVLENQKRNHHEAETDPMKLADLYRTDSTERALKDAMAGIPPQERDQFYRGIMKPPYHTVSRRNIFPGKVIYGLTGHLIVIDENTGAIQIQEAKEKGYWFDKDYFQSIPHRPYVFQKSGADGKNVWDNYTFNEAADISNKKS</sequence>
<reference evidence="2" key="1">
    <citation type="submission" date="2016-10" db="EMBL/GenBank/DDBJ databases">
        <title>Comparative genomics uncovers the prolific and rare metabolic potential of the cyanobacterial genus Moorea.</title>
        <authorList>
            <person name="Leao T."/>
            <person name="Castelao G."/>
            <person name="Korobeynikov A."/>
            <person name="Monroe E.A."/>
            <person name="Podell S."/>
            <person name="Glukhov E."/>
            <person name="Allen E."/>
            <person name="Gerwick W.H."/>
            <person name="Gerwick L."/>
        </authorList>
    </citation>
    <scope>NUCLEOTIDE SEQUENCE [LARGE SCALE GENOMIC DNA]</scope>
    <source>
        <strain evidence="2">PAL-8-15-08-1</strain>
    </source>
</reference>
<dbReference type="Proteomes" id="UP000177870">
    <property type="component" value="Chromosome"/>
</dbReference>
<name>A0A1D8TXG3_9CYAN</name>
<evidence type="ECO:0000313" key="1">
    <source>
        <dbReference type="EMBL" id="AOX02361.1"/>
    </source>
</evidence>
<evidence type="ECO:0000313" key="2">
    <source>
        <dbReference type="Proteomes" id="UP000177870"/>
    </source>
</evidence>
<accession>A0A1D8TXG3</accession>